<keyword evidence="2" id="KW-1185">Reference proteome</keyword>
<protein>
    <submittedName>
        <fullName evidence="1">Uncharacterized protein</fullName>
    </submittedName>
</protein>
<evidence type="ECO:0000313" key="2">
    <source>
        <dbReference type="Proteomes" id="UP001243286"/>
    </source>
</evidence>
<dbReference type="EMBL" id="JASBQV010000008">
    <property type="protein sequence ID" value="MDI3234722.1"/>
    <property type="molecule type" value="Genomic_DNA"/>
</dbReference>
<reference evidence="1 2" key="1">
    <citation type="submission" date="2023-04" db="EMBL/GenBank/DDBJ databases">
        <title>Antarctic isolates genomes.</title>
        <authorList>
            <person name="Dimov S.G."/>
        </authorList>
    </citation>
    <scope>NUCLEOTIDE SEQUENCE [LARGE SCALE GENOMIC DNA]</scope>
    <source>
        <strain evidence="1 2">AL19</strain>
    </source>
</reference>
<organism evidence="1 2">
    <name type="scientific">Exiguobacterium antarcticum</name>
    <dbReference type="NCBI Taxonomy" id="132920"/>
    <lineage>
        <taxon>Bacteria</taxon>
        <taxon>Bacillati</taxon>
        <taxon>Bacillota</taxon>
        <taxon>Bacilli</taxon>
        <taxon>Bacillales</taxon>
        <taxon>Bacillales Family XII. Incertae Sedis</taxon>
        <taxon>Exiguobacterium</taxon>
    </lineage>
</organism>
<comment type="caution">
    <text evidence="1">The sequence shown here is derived from an EMBL/GenBank/DDBJ whole genome shotgun (WGS) entry which is preliminary data.</text>
</comment>
<accession>A0ABT6R1A6</accession>
<name>A0ABT6R1A6_9BACL</name>
<evidence type="ECO:0000313" key="1">
    <source>
        <dbReference type="EMBL" id="MDI3234722.1"/>
    </source>
</evidence>
<dbReference type="Proteomes" id="UP001243286">
    <property type="component" value="Unassembled WGS sequence"/>
</dbReference>
<dbReference type="RefSeq" id="WP_014969973.1">
    <property type="nucleotide sequence ID" value="NZ_JANJYY010000017.1"/>
</dbReference>
<gene>
    <name evidence="1" type="ORF">QK289_06855</name>
</gene>
<proteinExistence type="predicted"/>
<sequence length="207" mass="24357">MSVFTDYEEWLDEVTDEMIEHQVHYAVAELKLGGEISDYYEESGLIDRFVTQQMVWLSFEEMEQILDEAGDLDLEIVADEAESDVQRSQVKQILKQSIKQQLVLKSQPFVAIRLEQLRQEHPSVKDQFEEVQAAYEQVDHLLKSGPEPTIIPKRWYRRERVVPRAFTPAEQTSLEQQHLHLTPHYETQKQKLEELSREIAAYERVLS</sequence>